<dbReference type="Pfam" id="PF10544">
    <property type="entry name" value="T5orf172"/>
    <property type="match status" value="1"/>
</dbReference>
<dbReference type="InterPro" id="IPR018306">
    <property type="entry name" value="Phage_T5_Orf172_DNA-bd"/>
</dbReference>
<dbReference type="KEGG" id="vg:80517961"/>
<reference evidence="2" key="2">
    <citation type="journal article" date="2018" name="Nat. Commun.">
        <title>Tailed giant Tupanvirus possesses the most complete translational apparatus of the known virosphere.</title>
        <authorList>
            <person name="Abrahao J."/>
            <person name="Silva L."/>
            <person name="Silva L.S."/>
            <person name="Khalil J.Y.B."/>
            <person name="Rodrigues R."/>
            <person name="Arantes T."/>
            <person name="Assis F."/>
            <person name="Boratto P."/>
            <person name="Andrade M."/>
            <person name="Kroon E.G."/>
            <person name="Ribeiro B."/>
            <person name="Bergier I."/>
            <person name="Seligmann H."/>
            <person name="Ghigo E."/>
            <person name="Colson P."/>
            <person name="Levasseur A."/>
            <person name="Kroemer G."/>
            <person name="Raoult D."/>
            <person name="La Scola B."/>
        </authorList>
    </citation>
    <scope>NUCLEOTIDE SEQUENCE [LARGE SCALE GENOMIC DNA]</scope>
    <source>
        <strain evidence="2">Deep ocean</strain>
    </source>
</reference>
<reference evidence="2" key="1">
    <citation type="submission" date="2017-06" db="EMBL/GenBank/DDBJ databases">
        <authorList>
            <person name="Assis F.L."/>
            <person name="Abrahao J.S."/>
            <person name="Silva L."/>
            <person name="Khalil J.B."/>
            <person name="Rodrigues R."/>
            <person name="Silva L.S."/>
            <person name="Boratto P."/>
            <person name="Andrade M."/>
            <person name="Kroon E.G."/>
            <person name="Ribeiro B."/>
            <person name="Bergier I."/>
            <person name="Seligmann H."/>
            <person name="Ghigo E."/>
            <person name="Colson P."/>
            <person name="Levasseur A."/>
            <person name="Raoult D."/>
            <person name="Scola B.L."/>
        </authorList>
    </citation>
    <scope>NUCLEOTIDE SEQUENCE</scope>
    <source>
        <strain evidence="2">Deep ocean</strain>
    </source>
</reference>
<feature type="domain" description="Bacteriophage T5 Orf172 DNA-binding" evidence="1">
    <location>
        <begin position="94"/>
        <end position="169"/>
    </location>
</feature>
<dbReference type="RefSeq" id="YP_010781270.1">
    <property type="nucleotide sequence ID" value="NC_075038.1"/>
</dbReference>
<evidence type="ECO:0000313" key="2">
    <source>
        <dbReference type="EMBL" id="QKU34632.1"/>
    </source>
</evidence>
<dbReference type="EMBL" id="MF405918">
    <property type="protein sequence ID" value="QKU34632.1"/>
    <property type="molecule type" value="Genomic_DNA"/>
</dbReference>
<dbReference type="SMART" id="SM00974">
    <property type="entry name" value="T5orf172"/>
    <property type="match status" value="1"/>
</dbReference>
<name>A0A6N1NWD7_9VIRU</name>
<proteinExistence type="predicted"/>
<organism evidence="2">
    <name type="scientific">Tupanvirus deep ocean</name>
    <dbReference type="NCBI Taxonomy" id="2126984"/>
    <lineage>
        <taxon>Viruses</taxon>
        <taxon>Varidnaviria</taxon>
        <taxon>Bamfordvirae</taxon>
        <taxon>Nucleocytoviricota</taxon>
        <taxon>Megaviricetes</taxon>
        <taxon>Imitervirales</taxon>
        <taxon>Mimiviridae</taxon>
        <taxon>Megamimivirinae</taxon>
        <taxon>Tupanvirus</taxon>
        <taxon>Tupanvirus altamarinense</taxon>
    </lineage>
</organism>
<dbReference type="GeneID" id="80517961"/>
<accession>A0A6N1NWD7</accession>
<sequence>MPGNSKSCQILRGDRVIYKDVVYYYQPNGKSCFLYEKYDDIGKISKKIYSPLKSSVIKFNTNECDKIANHVKNKNSQMPSTKKNGYVYVAKDIEDHKNFYKIGFTENLKNRIKVYKTGQPTCEYVLIIKTTNFIELESKLKNEYVNLQYQNEIFCGVKLDSIRKKLKSWGYKINDDGIYINKKVDV</sequence>
<protein>
    <submittedName>
        <fullName evidence="2">Putative ORFan</fullName>
    </submittedName>
</protein>
<evidence type="ECO:0000259" key="1">
    <source>
        <dbReference type="SMART" id="SM00974"/>
    </source>
</evidence>